<evidence type="ECO:0000313" key="1">
    <source>
        <dbReference type="EnsemblPlants" id="TuG1812G0300001587.01.T01"/>
    </source>
</evidence>
<keyword evidence="2" id="KW-1185">Reference proteome</keyword>
<accession>A0A8R7TSR3</accession>
<protein>
    <submittedName>
        <fullName evidence="1">Uncharacterized protein</fullName>
    </submittedName>
</protein>
<proteinExistence type="predicted"/>
<dbReference type="AlphaFoldDB" id="A0A8R7TSR3"/>
<dbReference type="EnsemblPlants" id="TuG1812G0300001587.01.T01">
    <property type="protein sequence ID" value="TuG1812G0300001587.01.T01"/>
    <property type="gene ID" value="TuG1812G0300001587.01"/>
</dbReference>
<name>A0A8R7TSR3_TRIUA</name>
<dbReference type="Gramene" id="TuG1812G0300001587.01.T01">
    <property type="protein sequence ID" value="TuG1812G0300001587.01.T01"/>
    <property type="gene ID" value="TuG1812G0300001587.01"/>
</dbReference>
<reference evidence="1" key="3">
    <citation type="submission" date="2022-06" db="UniProtKB">
        <authorList>
            <consortium name="EnsemblPlants"/>
        </authorList>
    </citation>
    <scope>IDENTIFICATION</scope>
</reference>
<reference evidence="1" key="2">
    <citation type="submission" date="2018-03" db="EMBL/GenBank/DDBJ databases">
        <title>The Triticum urartu genome reveals the dynamic nature of wheat genome evolution.</title>
        <authorList>
            <person name="Ling H."/>
            <person name="Ma B."/>
            <person name="Shi X."/>
            <person name="Liu H."/>
            <person name="Dong L."/>
            <person name="Sun H."/>
            <person name="Cao Y."/>
            <person name="Gao Q."/>
            <person name="Zheng S."/>
            <person name="Li Y."/>
            <person name="Yu Y."/>
            <person name="Du H."/>
            <person name="Qi M."/>
            <person name="Li Y."/>
            <person name="Yu H."/>
            <person name="Cui Y."/>
            <person name="Wang N."/>
            <person name="Chen C."/>
            <person name="Wu H."/>
            <person name="Zhao Y."/>
            <person name="Zhang J."/>
            <person name="Li Y."/>
            <person name="Zhou W."/>
            <person name="Zhang B."/>
            <person name="Hu W."/>
            <person name="Eijk M."/>
            <person name="Tang J."/>
            <person name="Witsenboer H."/>
            <person name="Zhao S."/>
            <person name="Li Z."/>
            <person name="Zhang A."/>
            <person name="Wang D."/>
            <person name="Liang C."/>
        </authorList>
    </citation>
    <scope>NUCLEOTIDE SEQUENCE [LARGE SCALE GENOMIC DNA]</scope>
    <source>
        <strain evidence="1">cv. G1812</strain>
    </source>
</reference>
<sequence>MSRILTTLTIPESPHLNRNALQLHGLKGSNLARYPTILCDIVFIIRKDKCSGEGHVWVGRVGQARTDPRVRVTATIRAARTTG</sequence>
<reference evidence="2" key="1">
    <citation type="journal article" date="2013" name="Nature">
        <title>Draft genome of the wheat A-genome progenitor Triticum urartu.</title>
        <authorList>
            <person name="Ling H.Q."/>
            <person name="Zhao S."/>
            <person name="Liu D."/>
            <person name="Wang J."/>
            <person name="Sun H."/>
            <person name="Zhang C."/>
            <person name="Fan H."/>
            <person name="Li D."/>
            <person name="Dong L."/>
            <person name="Tao Y."/>
            <person name="Gao C."/>
            <person name="Wu H."/>
            <person name="Li Y."/>
            <person name="Cui Y."/>
            <person name="Guo X."/>
            <person name="Zheng S."/>
            <person name="Wang B."/>
            <person name="Yu K."/>
            <person name="Liang Q."/>
            <person name="Yang W."/>
            <person name="Lou X."/>
            <person name="Chen J."/>
            <person name="Feng M."/>
            <person name="Jian J."/>
            <person name="Zhang X."/>
            <person name="Luo G."/>
            <person name="Jiang Y."/>
            <person name="Liu J."/>
            <person name="Wang Z."/>
            <person name="Sha Y."/>
            <person name="Zhang B."/>
            <person name="Wu H."/>
            <person name="Tang D."/>
            <person name="Shen Q."/>
            <person name="Xue P."/>
            <person name="Zou S."/>
            <person name="Wang X."/>
            <person name="Liu X."/>
            <person name="Wang F."/>
            <person name="Yang Y."/>
            <person name="An X."/>
            <person name="Dong Z."/>
            <person name="Zhang K."/>
            <person name="Zhang X."/>
            <person name="Luo M.C."/>
            <person name="Dvorak J."/>
            <person name="Tong Y."/>
            <person name="Wang J."/>
            <person name="Yang H."/>
            <person name="Li Z."/>
            <person name="Wang D."/>
            <person name="Zhang A."/>
            <person name="Wang J."/>
        </authorList>
    </citation>
    <scope>NUCLEOTIDE SEQUENCE</scope>
    <source>
        <strain evidence="2">cv. G1812</strain>
    </source>
</reference>
<evidence type="ECO:0000313" key="2">
    <source>
        <dbReference type="Proteomes" id="UP000015106"/>
    </source>
</evidence>
<dbReference type="Proteomes" id="UP000015106">
    <property type="component" value="Chromosome 3"/>
</dbReference>
<organism evidence="1 2">
    <name type="scientific">Triticum urartu</name>
    <name type="common">Red wild einkorn</name>
    <name type="synonym">Crithodium urartu</name>
    <dbReference type="NCBI Taxonomy" id="4572"/>
    <lineage>
        <taxon>Eukaryota</taxon>
        <taxon>Viridiplantae</taxon>
        <taxon>Streptophyta</taxon>
        <taxon>Embryophyta</taxon>
        <taxon>Tracheophyta</taxon>
        <taxon>Spermatophyta</taxon>
        <taxon>Magnoliopsida</taxon>
        <taxon>Liliopsida</taxon>
        <taxon>Poales</taxon>
        <taxon>Poaceae</taxon>
        <taxon>BOP clade</taxon>
        <taxon>Pooideae</taxon>
        <taxon>Triticodae</taxon>
        <taxon>Triticeae</taxon>
        <taxon>Triticinae</taxon>
        <taxon>Triticum</taxon>
    </lineage>
</organism>